<dbReference type="Proteomes" id="UP000595917">
    <property type="component" value="Chromosome"/>
</dbReference>
<sequence length="193" mass="21954">MPCPEKFKESLELFGVPSSIIDEINNGYEKLVSSSKIQEKSLYFFRAMVILDKNIDNDLKSKIMDFNACCKSGVRDKNVKLHAKKISALTLPDKIRTIKKIPNMGNPVLRDDGCIVTGIYYRVDEKFTCVCPNFHRLKKQPAVSLTYCWCCAGHFRYHYQNALGITLKTKQVKSSPLNSSGRDPCVFVFEQAE</sequence>
<evidence type="ECO:0000313" key="2">
    <source>
        <dbReference type="Proteomes" id="UP000595917"/>
    </source>
</evidence>
<proteinExistence type="predicted"/>
<reference evidence="1" key="1">
    <citation type="submission" date="2021-01" db="EMBL/GenBank/DDBJ databases">
        <title>Description of Breznakiella homolactica.</title>
        <authorList>
            <person name="Song Y."/>
            <person name="Brune A."/>
        </authorList>
    </citation>
    <scope>NUCLEOTIDE SEQUENCE</scope>
    <source>
        <strain evidence="1">RmG30</strain>
    </source>
</reference>
<dbReference type="KEGG" id="bhc:JFL75_17585"/>
<dbReference type="RefSeq" id="WP_215626022.1">
    <property type="nucleotide sequence ID" value="NZ_CP067089.2"/>
</dbReference>
<keyword evidence="2" id="KW-1185">Reference proteome</keyword>
<evidence type="ECO:0008006" key="3">
    <source>
        <dbReference type="Google" id="ProtNLM"/>
    </source>
</evidence>
<accession>A0A7T7XLT1</accession>
<name>A0A7T7XLT1_9SPIR</name>
<dbReference type="EMBL" id="CP067089">
    <property type="protein sequence ID" value="QQO08716.1"/>
    <property type="molecule type" value="Genomic_DNA"/>
</dbReference>
<evidence type="ECO:0000313" key="1">
    <source>
        <dbReference type="EMBL" id="QQO08716.1"/>
    </source>
</evidence>
<dbReference type="AlphaFoldDB" id="A0A7T7XLT1"/>
<organism evidence="1 2">
    <name type="scientific">Breznakiella homolactica</name>
    <dbReference type="NCBI Taxonomy" id="2798577"/>
    <lineage>
        <taxon>Bacteria</taxon>
        <taxon>Pseudomonadati</taxon>
        <taxon>Spirochaetota</taxon>
        <taxon>Spirochaetia</taxon>
        <taxon>Spirochaetales</taxon>
        <taxon>Breznakiellaceae</taxon>
        <taxon>Breznakiella</taxon>
    </lineage>
</organism>
<gene>
    <name evidence="1" type="ORF">JFL75_17585</name>
</gene>
<protein>
    <recommendedName>
        <fullName evidence="3">L-2-amino-thiazoline-4-carboxylic acid hydrolase</fullName>
    </recommendedName>
</protein>